<evidence type="ECO:0000313" key="1">
    <source>
        <dbReference type="EMBL" id="KAK7603538.1"/>
    </source>
</evidence>
<name>A0AAN9TSW6_9HEMI</name>
<sequence length="242" mass="26389">MVLTRSQRKRLQRMVDEATDSGLVESLHPSGEYVAPAKPKKARRTTMVQDSVLLPENSANDHSLQVEMYQLPVTTANASPEKPANPVGAIESVGAVGRFGAVVNGDYVSPAIGNFEFTHTMTYNTCSNLAANDVIATGDDARPSDLSKCTCYFRSLRSFIDLPPHFGYDANNRAGIWSLAPKRTTLAVAATSCLLMGVYCWQHGLPTGLGKALESSTAEAPPARKKSFWAIIYDYLIYAFYE</sequence>
<comment type="caution">
    <text evidence="1">The sequence shown here is derived from an EMBL/GenBank/DDBJ whole genome shotgun (WGS) entry which is preliminary data.</text>
</comment>
<proteinExistence type="predicted"/>
<gene>
    <name evidence="1" type="ORF">V9T40_003537</name>
</gene>
<keyword evidence="2" id="KW-1185">Reference proteome</keyword>
<reference evidence="1 2" key="1">
    <citation type="submission" date="2024-03" db="EMBL/GenBank/DDBJ databases">
        <title>Adaptation during the transition from Ophiocordyceps entomopathogen to insect associate is accompanied by gene loss and intensified selection.</title>
        <authorList>
            <person name="Ward C.M."/>
            <person name="Onetto C.A."/>
            <person name="Borneman A.R."/>
        </authorList>
    </citation>
    <scope>NUCLEOTIDE SEQUENCE [LARGE SCALE GENOMIC DNA]</scope>
    <source>
        <strain evidence="1">AWRI1</strain>
        <tissue evidence="1">Single Adult Female</tissue>
    </source>
</reference>
<evidence type="ECO:0000313" key="2">
    <source>
        <dbReference type="Proteomes" id="UP001367676"/>
    </source>
</evidence>
<dbReference type="AlphaFoldDB" id="A0AAN9TSW6"/>
<accession>A0AAN9TSW6</accession>
<protein>
    <submittedName>
        <fullName evidence="1">Uncharacterized protein</fullName>
    </submittedName>
</protein>
<dbReference type="EMBL" id="JBBCAQ010000006">
    <property type="protein sequence ID" value="KAK7603538.1"/>
    <property type="molecule type" value="Genomic_DNA"/>
</dbReference>
<dbReference type="Proteomes" id="UP001367676">
    <property type="component" value="Unassembled WGS sequence"/>
</dbReference>
<organism evidence="1 2">
    <name type="scientific">Parthenolecanium corni</name>
    <dbReference type="NCBI Taxonomy" id="536013"/>
    <lineage>
        <taxon>Eukaryota</taxon>
        <taxon>Metazoa</taxon>
        <taxon>Ecdysozoa</taxon>
        <taxon>Arthropoda</taxon>
        <taxon>Hexapoda</taxon>
        <taxon>Insecta</taxon>
        <taxon>Pterygota</taxon>
        <taxon>Neoptera</taxon>
        <taxon>Paraneoptera</taxon>
        <taxon>Hemiptera</taxon>
        <taxon>Sternorrhyncha</taxon>
        <taxon>Coccoidea</taxon>
        <taxon>Coccidae</taxon>
        <taxon>Parthenolecanium</taxon>
    </lineage>
</organism>